<feature type="transmembrane region" description="Helical" evidence="2">
    <location>
        <begin position="55"/>
        <end position="79"/>
    </location>
</feature>
<evidence type="ECO:0000256" key="1">
    <source>
        <dbReference type="SAM" id="MobiDB-lite"/>
    </source>
</evidence>
<proteinExistence type="predicted"/>
<organism evidence="3 4">
    <name type="scientific">Jiangella asiatica</name>
    <dbReference type="NCBI Taxonomy" id="2530372"/>
    <lineage>
        <taxon>Bacteria</taxon>
        <taxon>Bacillati</taxon>
        <taxon>Actinomycetota</taxon>
        <taxon>Actinomycetes</taxon>
        <taxon>Jiangellales</taxon>
        <taxon>Jiangellaceae</taxon>
        <taxon>Jiangella</taxon>
    </lineage>
</organism>
<keyword evidence="2" id="KW-0812">Transmembrane</keyword>
<feature type="transmembrane region" description="Helical" evidence="2">
    <location>
        <begin position="365"/>
        <end position="382"/>
    </location>
</feature>
<evidence type="ECO:0000313" key="4">
    <source>
        <dbReference type="Proteomes" id="UP000294739"/>
    </source>
</evidence>
<feature type="transmembrane region" description="Helical" evidence="2">
    <location>
        <begin position="135"/>
        <end position="155"/>
    </location>
</feature>
<feature type="region of interest" description="Disordered" evidence="1">
    <location>
        <begin position="266"/>
        <end position="291"/>
    </location>
</feature>
<evidence type="ECO:0000256" key="2">
    <source>
        <dbReference type="SAM" id="Phobius"/>
    </source>
</evidence>
<accession>A0A4R5DNT8</accession>
<dbReference type="RefSeq" id="WP_131892794.1">
    <property type="nucleotide sequence ID" value="NZ_SMKZ01000007.1"/>
</dbReference>
<gene>
    <name evidence="3" type="ORF">E1269_07010</name>
</gene>
<dbReference type="EMBL" id="SMKZ01000007">
    <property type="protein sequence ID" value="TDE12585.1"/>
    <property type="molecule type" value="Genomic_DNA"/>
</dbReference>
<evidence type="ECO:0000313" key="3">
    <source>
        <dbReference type="EMBL" id="TDE12585.1"/>
    </source>
</evidence>
<keyword evidence="2" id="KW-0472">Membrane</keyword>
<dbReference type="OrthoDB" id="4493164at2"/>
<sequence length="731" mass="78754">MSIVADSVVIVAEACRVGEGGGLGGQHLAPAGSCELSAFHVQLGLAGGITDPFHLIFKVLMTITWAIYQFQVIALAWVTDFVLDMTWLDWFAGFAGAVQDWVAGLLTNLNIYVTMLMVTALVCVIWMARGMWGKGIVQLLISVIVANYALAAISYDREHPENNLTPFSPVTWLLGGNEDGLLYDARDTANHLVDTLTADLDELPGSAEQPSSPGQSILETFLYHPAMLVNFGRVLDGECEQAYVITLSHAGNNTSKDDLKEALDGLSGEGSAAEGVDTGSELTDPGTWWGGTGDEPVNYDPEVWKVVGSCVADDVDAFAKMARPDSWMAQLAVQPAVTILAVLILIIACVVFIAGISALVQCVKLLVTLMLAILPGGARSALWRNIGQLFATVLMLMFCIVFLGVFLSALTYLMSSGESPIEDGGTAMWAQIGKFLLVDLLLVAGIVLFWRGRGAVNDTKERVAAAMSSRFGAGAGGGGGGGGFGGGPGIMPNQGGGMARLAGRFNTVSDAARNVGGSSGQGRLQGVIRRTSQLAGQVGLAWATGGGSVVAKGGAAAAKSYAGRAARDFVANQAGRPVEFARRVRVERHLRQGNHAAVNRINTQRRRAEMARAQRSDQARLRKFDRDTRRAERLARISGGRFGAERANPAPAERRRLIAEMQAERRRLNRHHHTQSQDEKSQLTPEQRVVADARDRRLEEQDRWRRIREDQQNARREARRRRKDGAGDGRV</sequence>
<name>A0A4R5DNT8_9ACTN</name>
<keyword evidence="4" id="KW-1185">Reference proteome</keyword>
<protein>
    <submittedName>
        <fullName evidence="3">Uncharacterized protein</fullName>
    </submittedName>
</protein>
<keyword evidence="2" id="KW-1133">Transmembrane helix</keyword>
<feature type="region of interest" description="Disordered" evidence="1">
    <location>
        <begin position="666"/>
        <end position="731"/>
    </location>
</feature>
<comment type="caution">
    <text evidence="3">The sequence shown here is derived from an EMBL/GenBank/DDBJ whole genome shotgun (WGS) entry which is preliminary data.</text>
</comment>
<feature type="transmembrane region" description="Helical" evidence="2">
    <location>
        <begin position="109"/>
        <end position="129"/>
    </location>
</feature>
<dbReference type="Proteomes" id="UP000294739">
    <property type="component" value="Unassembled WGS sequence"/>
</dbReference>
<feature type="transmembrane region" description="Helical" evidence="2">
    <location>
        <begin position="389"/>
        <end position="412"/>
    </location>
</feature>
<feature type="transmembrane region" description="Helical" evidence="2">
    <location>
        <begin position="432"/>
        <end position="450"/>
    </location>
</feature>
<dbReference type="AlphaFoldDB" id="A0A4R5DNT8"/>
<dbReference type="InParanoid" id="A0A4R5DNT8"/>
<feature type="transmembrane region" description="Helical" evidence="2">
    <location>
        <begin position="336"/>
        <end position="359"/>
    </location>
</feature>
<feature type="compositionally biased region" description="Basic and acidic residues" evidence="1">
    <location>
        <begin position="689"/>
        <end position="716"/>
    </location>
</feature>
<reference evidence="3 4" key="1">
    <citation type="submission" date="2019-03" db="EMBL/GenBank/DDBJ databases">
        <title>Draft genome sequences of novel Actinobacteria.</title>
        <authorList>
            <person name="Sahin N."/>
            <person name="Ay H."/>
            <person name="Saygin H."/>
        </authorList>
    </citation>
    <scope>NUCLEOTIDE SEQUENCE [LARGE SCALE GENOMIC DNA]</scope>
    <source>
        <strain evidence="3 4">5K138</strain>
    </source>
</reference>